<dbReference type="Proteomes" id="UP000663088">
    <property type="component" value="Chromosome"/>
</dbReference>
<reference evidence="1 2" key="1">
    <citation type="submission" date="2020-12" db="EMBL/GenBank/DDBJ databases">
        <authorList>
            <person name="Awala S.I."/>
            <person name="Gwak J.-H."/>
            <person name="Kim S.-J."/>
            <person name="Rhee S.-K."/>
        </authorList>
    </citation>
    <scope>NUCLEOTIDE SEQUENCE [LARGE SCALE GENOMIC DNA]</scope>
    <source>
        <strain evidence="1 2">IT5</strain>
    </source>
</reference>
<gene>
    <name evidence="1" type="ORF">EM20IM_08015</name>
</gene>
<dbReference type="InterPro" id="IPR052732">
    <property type="entry name" value="Cell-binding_unc_protein"/>
</dbReference>
<dbReference type="PANTHER" id="PTHR43883:SF1">
    <property type="entry name" value="GLUCONOKINASE"/>
    <property type="match status" value="1"/>
</dbReference>
<keyword evidence="2" id="KW-1185">Reference proteome</keyword>
<dbReference type="SUPFAM" id="SSF56112">
    <property type="entry name" value="Protein kinase-like (PK-like)"/>
    <property type="match status" value="1"/>
</dbReference>
<name>A0ABX7PUV4_9BACT</name>
<dbReference type="RefSeq" id="WP_206845781.1">
    <property type="nucleotide sequence ID" value="NZ_CP065956.1"/>
</dbReference>
<sequence>MNNHKKTNGQPPPEELLGFLSQKSSYPHHPRHIRFIQTHASYVFIVPPFVYKIKKPVNFGFLDFSTLEKRKFYCQREVELNRLLCPEIYLGVVPITRTDSGLLSFDATADVVEYAVKMRMLSRRFFFKRLLQRNRVDFSDVDRLVLKLCQFYNQTESGEEISAWGSIEKIKMNTDENFEQTRSDIGLTLDETSFETIRYFTDRFYELFAPLFQERVRQGWIKNGHGDLHLEHIYLAPDKICIFDRIEFNERFRLIDVACDIAFLAMDLDYNQRQDLSSFFCRRMAEALKDFSFYKLLDFYKSYRAYVRGKVEGMTAKDPLVGEAKKKDHIERAKRYFQLSLQYATIGSQPTMIVVMGRVATGKSYLAEHLGTKLGWKVFSSDRIRKEIAGIDPYQRTGPEERQKLYSKAMSLKTYQEMVTRGLNELGYQRGVILDGTFGQKEQRNFLREKLKEKAYGCLFVELEADRQTREKRLEKREHSPSLSDARLEDLPLLDKLYEEPLELPQENIIKFSSTEPFETALKNLFIQLCDRHLDLLCKSEKQPG</sequence>
<organism evidence="1 2">
    <name type="scientific">Candidatus Methylacidiphilum infernorum</name>
    <dbReference type="NCBI Taxonomy" id="511746"/>
    <lineage>
        <taxon>Bacteria</taxon>
        <taxon>Pseudomonadati</taxon>
        <taxon>Verrucomicrobiota</taxon>
        <taxon>Methylacidiphilae</taxon>
        <taxon>Methylacidiphilales</taxon>
        <taxon>Methylacidiphilaceae</taxon>
        <taxon>Methylacidiphilum (ex Ratnadevi et al. 2023)</taxon>
    </lineage>
</organism>
<evidence type="ECO:0000313" key="2">
    <source>
        <dbReference type="Proteomes" id="UP000663088"/>
    </source>
</evidence>
<dbReference type="Pfam" id="PF13671">
    <property type="entry name" value="AAA_33"/>
    <property type="match status" value="1"/>
</dbReference>
<dbReference type="PANTHER" id="PTHR43883">
    <property type="entry name" value="SLR0207 PROTEIN"/>
    <property type="match status" value="1"/>
</dbReference>
<dbReference type="InterPro" id="IPR027417">
    <property type="entry name" value="P-loop_NTPase"/>
</dbReference>
<protein>
    <submittedName>
        <fullName evidence="1">AAA family ATPase</fullName>
    </submittedName>
</protein>
<evidence type="ECO:0000313" key="1">
    <source>
        <dbReference type="EMBL" id="QSR86433.1"/>
    </source>
</evidence>
<dbReference type="InterPro" id="IPR011009">
    <property type="entry name" value="Kinase-like_dom_sf"/>
</dbReference>
<dbReference type="SUPFAM" id="SSF52540">
    <property type="entry name" value="P-loop containing nucleoside triphosphate hydrolases"/>
    <property type="match status" value="1"/>
</dbReference>
<proteinExistence type="predicted"/>
<dbReference type="Gene3D" id="3.40.50.300">
    <property type="entry name" value="P-loop containing nucleotide triphosphate hydrolases"/>
    <property type="match status" value="1"/>
</dbReference>
<dbReference type="EMBL" id="CP065956">
    <property type="protein sequence ID" value="QSR86433.1"/>
    <property type="molecule type" value="Genomic_DNA"/>
</dbReference>
<accession>A0ABX7PUV4</accession>